<dbReference type="EMBL" id="CP000530">
    <property type="protein sequence ID" value="ABM39677.1"/>
    <property type="molecule type" value="Genomic_DNA"/>
</dbReference>
<keyword evidence="3" id="KW-1185">Reference proteome</keyword>
<evidence type="ECO:0008006" key="4">
    <source>
        <dbReference type="Google" id="ProtNLM"/>
    </source>
</evidence>
<evidence type="ECO:0000313" key="3">
    <source>
        <dbReference type="Proteomes" id="UP000000644"/>
    </source>
</evidence>
<proteinExistence type="predicted"/>
<protein>
    <recommendedName>
        <fullName evidence="4">TrfA family protein</fullName>
    </recommendedName>
</protein>
<evidence type="ECO:0000256" key="1">
    <source>
        <dbReference type="SAM" id="MobiDB-lite"/>
    </source>
</evidence>
<dbReference type="RefSeq" id="WP_011798048.1">
    <property type="nucleotide sequence ID" value="NC_008757.1"/>
</dbReference>
<sequence length="328" mass="36918">MQHISDLFPADPQTAANGQAQGSLGARSVREIKPLSPKSAEFLRQKTQAALQTLGQPEPPAAPANPVQPVLQLAFSKWDEDRRGVPNPLIRGGLFSTRTSKARLSFKSAKIASLSNADILYTGEELRQDDLSVWLAIVHLGRNRVLGEPIYFTAYAIIKDMNWRMHSDSYARLRNSIDRLKVTSIKITLRNERSGYAGSLIRDFLFDGLDEAGKSSFVVRLEPPIASLFLHENTTLVEWAQRRQIGSKAALTLWLHMFYSSHREPIPYSVSKLREQCLSEEKDLSNFRARLRKSLETLISVGLLVSYAILDDMVHVKRAVLNRRLQLA</sequence>
<dbReference type="KEGG" id="pna:Pnap_4399"/>
<gene>
    <name evidence="2" type="ordered locus">Pnap_4399</name>
</gene>
<dbReference type="Proteomes" id="UP000000644">
    <property type="component" value="Plasmid pPNAP01"/>
</dbReference>
<name>A1VVJ9_POLNA</name>
<evidence type="ECO:0000313" key="2">
    <source>
        <dbReference type="EMBL" id="ABM39677.1"/>
    </source>
</evidence>
<dbReference type="InterPro" id="IPR010751">
    <property type="entry name" value="TrfA"/>
</dbReference>
<dbReference type="OrthoDB" id="8481003at2"/>
<dbReference type="AlphaFoldDB" id="A1VVJ9"/>
<dbReference type="HOGENOM" id="CLU_062408_0_0_4"/>
<keyword evidence="2" id="KW-0614">Plasmid</keyword>
<organism evidence="2 3">
    <name type="scientific">Polaromonas naphthalenivorans (strain CJ2)</name>
    <dbReference type="NCBI Taxonomy" id="365044"/>
    <lineage>
        <taxon>Bacteria</taxon>
        <taxon>Pseudomonadati</taxon>
        <taxon>Pseudomonadota</taxon>
        <taxon>Betaproteobacteria</taxon>
        <taxon>Burkholderiales</taxon>
        <taxon>Comamonadaceae</taxon>
        <taxon>Polaromonas</taxon>
    </lineage>
</organism>
<reference evidence="3" key="1">
    <citation type="journal article" date="2009" name="Environ. Microbiol.">
        <title>The genome of Polaromonas naphthalenivorans strain CJ2, isolated from coal tar-contaminated sediment, reveals physiological and metabolic versatility and evolution through extensive horizontal gene transfer.</title>
        <authorList>
            <person name="Yagi J.M."/>
            <person name="Sims D."/>
            <person name="Brettin T."/>
            <person name="Bruce D."/>
            <person name="Madsen E.L."/>
        </authorList>
    </citation>
    <scope>NUCLEOTIDE SEQUENCE [LARGE SCALE GENOMIC DNA]</scope>
    <source>
        <strain evidence="3">CJ2</strain>
        <plasmid evidence="3">Plasmid pPNAP01</plasmid>
    </source>
</reference>
<geneLocation type="plasmid" evidence="2 3">
    <name>pPNAP01</name>
</geneLocation>
<accession>A1VVJ9</accession>
<feature type="region of interest" description="Disordered" evidence="1">
    <location>
        <begin position="1"/>
        <end position="28"/>
    </location>
</feature>
<dbReference type="Pfam" id="PF07042">
    <property type="entry name" value="TrfA"/>
    <property type="match status" value="1"/>
</dbReference>